<keyword evidence="3" id="KW-1185">Reference proteome</keyword>
<proteinExistence type="predicted"/>
<sequence length="115" mass="12763">MVRNLDTSCFSGRRLWSAAKCPAVRVPLLSCRMWSGSPRGRTKARHCQHAPSPSRPYTPTSAVQICRGRCSSDKRFGGKKLIQPWSSPRRRTSSITPAAVQDVIGIVIQKKGNRD</sequence>
<dbReference type="Proteomes" id="UP000015106">
    <property type="component" value="Chromosome 5"/>
</dbReference>
<reference evidence="3" key="1">
    <citation type="journal article" date="2013" name="Nature">
        <title>Draft genome of the wheat A-genome progenitor Triticum urartu.</title>
        <authorList>
            <person name="Ling H.Q."/>
            <person name="Zhao S."/>
            <person name="Liu D."/>
            <person name="Wang J."/>
            <person name="Sun H."/>
            <person name="Zhang C."/>
            <person name="Fan H."/>
            <person name="Li D."/>
            <person name="Dong L."/>
            <person name="Tao Y."/>
            <person name="Gao C."/>
            <person name="Wu H."/>
            <person name="Li Y."/>
            <person name="Cui Y."/>
            <person name="Guo X."/>
            <person name="Zheng S."/>
            <person name="Wang B."/>
            <person name="Yu K."/>
            <person name="Liang Q."/>
            <person name="Yang W."/>
            <person name="Lou X."/>
            <person name="Chen J."/>
            <person name="Feng M."/>
            <person name="Jian J."/>
            <person name="Zhang X."/>
            <person name="Luo G."/>
            <person name="Jiang Y."/>
            <person name="Liu J."/>
            <person name="Wang Z."/>
            <person name="Sha Y."/>
            <person name="Zhang B."/>
            <person name="Wu H."/>
            <person name="Tang D."/>
            <person name="Shen Q."/>
            <person name="Xue P."/>
            <person name="Zou S."/>
            <person name="Wang X."/>
            <person name="Liu X."/>
            <person name="Wang F."/>
            <person name="Yang Y."/>
            <person name="An X."/>
            <person name="Dong Z."/>
            <person name="Zhang K."/>
            <person name="Zhang X."/>
            <person name="Luo M.C."/>
            <person name="Dvorak J."/>
            <person name="Tong Y."/>
            <person name="Wang J."/>
            <person name="Yang H."/>
            <person name="Li Z."/>
            <person name="Wang D."/>
            <person name="Zhang A."/>
            <person name="Wang J."/>
        </authorList>
    </citation>
    <scope>NUCLEOTIDE SEQUENCE</scope>
    <source>
        <strain evidence="3">cv. G1812</strain>
    </source>
</reference>
<dbReference type="EnsemblPlants" id="TuG1812G0500000926.01.T01">
    <property type="protein sequence ID" value="TuG1812G0500000926.01.T01"/>
    <property type="gene ID" value="TuG1812G0500000926.01"/>
</dbReference>
<evidence type="ECO:0000313" key="3">
    <source>
        <dbReference type="Proteomes" id="UP000015106"/>
    </source>
</evidence>
<reference evidence="2" key="2">
    <citation type="submission" date="2018-03" db="EMBL/GenBank/DDBJ databases">
        <title>The Triticum urartu genome reveals the dynamic nature of wheat genome evolution.</title>
        <authorList>
            <person name="Ling H."/>
            <person name="Ma B."/>
            <person name="Shi X."/>
            <person name="Liu H."/>
            <person name="Dong L."/>
            <person name="Sun H."/>
            <person name="Cao Y."/>
            <person name="Gao Q."/>
            <person name="Zheng S."/>
            <person name="Li Y."/>
            <person name="Yu Y."/>
            <person name="Du H."/>
            <person name="Qi M."/>
            <person name="Li Y."/>
            <person name="Yu H."/>
            <person name="Cui Y."/>
            <person name="Wang N."/>
            <person name="Chen C."/>
            <person name="Wu H."/>
            <person name="Zhao Y."/>
            <person name="Zhang J."/>
            <person name="Li Y."/>
            <person name="Zhou W."/>
            <person name="Zhang B."/>
            <person name="Hu W."/>
            <person name="Eijk M."/>
            <person name="Tang J."/>
            <person name="Witsenboer H."/>
            <person name="Zhao S."/>
            <person name="Li Z."/>
            <person name="Zhang A."/>
            <person name="Wang D."/>
            <person name="Liang C."/>
        </authorList>
    </citation>
    <scope>NUCLEOTIDE SEQUENCE [LARGE SCALE GENOMIC DNA]</scope>
    <source>
        <strain evidence="2">cv. G1812</strain>
    </source>
</reference>
<name>A0A8R7QB22_TRIUA</name>
<dbReference type="AlphaFoldDB" id="A0A8R7QB22"/>
<accession>A0A8R7QB22</accession>
<evidence type="ECO:0000313" key="2">
    <source>
        <dbReference type="EnsemblPlants" id="TuG1812G0500000926.01.T01"/>
    </source>
</evidence>
<feature type="region of interest" description="Disordered" evidence="1">
    <location>
        <begin position="37"/>
        <end position="60"/>
    </location>
</feature>
<reference evidence="2" key="3">
    <citation type="submission" date="2022-06" db="UniProtKB">
        <authorList>
            <consortium name="EnsemblPlants"/>
        </authorList>
    </citation>
    <scope>IDENTIFICATION</scope>
</reference>
<organism evidence="2 3">
    <name type="scientific">Triticum urartu</name>
    <name type="common">Red wild einkorn</name>
    <name type="synonym">Crithodium urartu</name>
    <dbReference type="NCBI Taxonomy" id="4572"/>
    <lineage>
        <taxon>Eukaryota</taxon>
        <taxon>Viridiplantae</taxon>
        <taxon>Streptophyta</taxon>
        <taxon>Embryophyta</taxon>
        <taxon>Tracheophyta</taxon>
        <taxon>Spermatophyta</taxon>
        <taxon>Magnoliopsida</taxon>
        <taxon>Liliopsida</taxon>
        <taxon>Poales</taxon>
        <taxon>Poaceae</taxon>
        <taxon>BOP clade</taxon>
        <taxon>Pooideae</taxon>
        <taxon>Triticodae</taxon>
        <taxon>Triticeae</taxon>
        <taxon>Triticinae</taxon>
        <taxon>Triticum</taxon>
    </lineage>
</organism>
<evidence type="ECO:0000256" key="1">
    <source>
        <dbReference type="SAM" id="MobiDB-lite"/>
    </source>
</evidence>
<dbReference type="Gramene" id="TuG1812G0500000926.01.T01">
    <property type="protein sequence ID" value="TuG1812G0500000926.01.T01"/>
    <property type="gene ID" value="TuG1812G0500000926.01"/>
</dbReference>
<protein>
    <submittedName>
        <fullName evidence="2">Uncharacterized protein</fullName>
    </submittedName>
</protein>